<feature type="compositionally biased region" description="Low complexity" evidence="5">
    <location>
        <begin position="316"/>
        <end position="330"/>
    </location>
</feature>
<dbReference type="InterPro" id="IPR019372">
    <property type="entry name" value="LHFPL"/>
</dbReference>
<proteinExistence type="predicted"/>
<reference evidence="7" key="2">
    <citation type="submission" date="2020-11" db="EMBL/GenBank/DDBJ databases">
        <authorList>
            <person name="McCartney M.A."/>
            <person name="Auch B."/>
            <person name="Kono T."/>
            <person name="Mallez S."/>
            <person name="Becker A."/>
            <person name="Gohl D.M."/>
            <person name="Silverstein K.A.T."/>
            <person name="Koren S."/>
            <person name="Bechman K.B."/>
            <person name="Herman A."/>
            <person name="Abrahante J.E."/>
            <person name="Garbe J."/>
        </authorList>
    </citation>
    <scope>NUCLEOTIDE SEQUENCE</scope>
    <source>
        <strain evidence="7">Duluth1</strain>
        <tissue evidence="7">Whole animal</tissue>
    </source>
</reference>
<feature type="transmembrane region" description="Helical" evidence="6">
    <location>
        <begin position="177"/>
        <end position="201"/>
    </location>
</feature>
<keyword evidence="4 6" id="KW-0472">Membrane</keyword>
<protein>
    <recommendedName>
        <fullName evidence="9">Lipoma HMGIC fusion partner-like 3 protein</fullName>
    </recommendedName>
</protein>
<feature type="transmembrane region" description="Helical" evidence="6">
    <location>
        <begin position="92"/>
        <end position="118"/>
    </location>
</feature>
<evidence type="ECO:0000313" key="7">
    <source>
        <dbReference type="EMBL" id="KAH3880975.1"/>
    </source>
</evidence>
<evidence type="ECO:0000256" key="4">
    <source>
        <dbReference type="ARBA" id="ARBA00023136"/>
    </source>
</evidence>
<dbReference type="GO" id="GO:0007605">
    <property type="term" value="P:sensory perception of sound"/>
    <property type="evidence" value="ECO:0007669"/>
    <property type="project" value="TreeGrafter"/>
</dbReference>
<evidence type="ECO:0000256" key="1">
    <source>
        <dbReference type="ARBA" id="ARBA00004141"/>
    </source>
</evidence>
<keyword evidence="8" id="KW-1185">Reference proteome</keyword>
<evidence type="ECO:0000256" key="6">
    <source>
        <dbReference type="SAM" id="Phobius"/>
    </source>
</evidence>
<dbReference type="GO" id="GO:0005886">
    <property type="term" value="C:plasma membrane"/>
    <property type="evidence" value="ECO:0007669"/>
    <property type="project" value="TreeGrafter"/>
</dbReference>
<feature type="region of interest" description="Disordered" evidence="5">
    <location>
        <begin position="276"/>
        <end position="393"/>
    </location>
</feature>
<feature type="transmembrane region" description="Helical" evidence="6">
    <location>
        <begin position="28"/>
        <end position="50"/>
    </location>
</feature>
<name>A0A9D4MRN0_DREPO</name>
<dbReference type="OrthoDB" id="5873721at2759"/>
<dbReference type="Proteomes" id="UP000828390">
    <property type="component" value="Unassembled WGS sequence"/>
</dbReference>
<dbReference type="Gene3D" id="1.20.140.150">
    <property type="match status" value="1"/>
</dbReference>
<dbReference type="Pfam" id="PF10242">
    <property type="entry name" value="L_HMGIC_fpl"/>
    <property type="match status" value="1"/>
</dbReference>
<evidence type="ECO:0000256" key="5">
    <source>
        <dbReference type="SAM" id="MobiDB-lite"/>
    </source>
</evidence>
<comment type="subcellular location">
    <subcellularLocation>
        <location evidence="1">Membrane</location>
        <topology evidence="1">Multi-pass membrane protein</topology>
    </subcellularLocation>
</comment>
<evidence type="ECO:0000256" key="2">
    <source>
        <dbReference type="ARBA" id="ARBA00022692"/>
    </source>
</evidence>
<accession>A0A9D4MRN0</accession>
<dbReference type="AlphaFoldDB" id="A0A9D4MRN0"/>
<dbReference type="PANTHER" id="PTHR12489">
    <property type="entry name" value="LIPOMA HMGIC FUSION PARTNER-LIKE PROTEIN"/>
    <property type="match status" value="1"/>
</dbReference>
<organism evidence="7 8">
    <name type="scientific">Dreissena polymorpha</name>
    <name type="common">Zebra mussel</name>
    <name type="synonym">Mytilus polymorpha</name>
    <dbReference type="NCBI Taxonomy" id="45954"/>
    <lineage>
        <taxon>Eukaryota</taxon>
        <taxon>Metazoa</taxon>
        <taxon>Spiralia</taxon>
        <taxon>Lophotrochozoa</taxon>
        <taxon>Mollusca</taxon>
        <taxon>Bivalvia</taxon>
        <taxon>Autobranchia</taxon>
        <taxon>Heteroconchia</taxon>
        <taxon>Euheterodonta</taxon>
        <taxon>Imparidentia</taxon>
        <taxon>Neoheterodontei</taxon>
        <taxon>Myida</taxon>
        <taxon>Dreissenoidea</taxon>
        <taxon>Dreissenidae</taxon>
        <taxon>Dreissena</taxon>
    </lineage>
</organism>
<gene>
    <name evidence="7" type="ORF">DPMN_004897</name>
</gene>
<reference evidence="7" key="1">
    <citation type="journal article" date="2019" name="bioRxiv">
        <title>The Genome of the Zebra Mussel, Dreissena polymorpha: A Resource for Invasive Species Research.</title>
        <authorList>
            <person name="McCartney M.A."/>
            <person name="Auch B."/>
            <person name="Kono T."/>
            <person name="Mallez S."/>
            <person name="Zhang Y."/>
            <person name="Obille A."/>
            <person name="Becker A."/>
            <person name="Abrahante J.E."/>
            <person name="Garbe J."/>
            <person name="Badalamenti J.P."/>
            <person name="Herman A."/>
            <person name="Mangelson H."/>
            <person name="Liachko I."/>
            <person name="Sullivan S."/>
            <person name="Sone E.D."/>
            <person name="Koren S."/>
            <person name="Silverstein K.A.T."/>
            <person name="Beckman K.B."/>
            <person name="Gohl D.M."/>
        </authorList>
    </citation>
    <scope>NUCLEOTIDE SEQUENCE</scope>
    <source>
        <strain evidence="7">Duluth1</strain>
        <tissue evidence="7">Whole animal</tissue>
    </source>
</reference>
<dbReference type="EMBL" id="JAIWYP010000001">
    <property type="protein sequence ID" value="KAH3880975.1"/>
    <property type="molecule type" value="Genomic_DNA"/>
</dbReference>
<feature type="compositionally biased region" description="Low complexity" evidence="5">
    <location>
        <begin position="282"/>
        <end position="304"/>
    </location>
</feature>
<evidence type="ECO:0000256" key="3">
    <source>
        <dbReference type="ARBA" id="ARBA00022989"/>
    </source>
</evidence>
<keyword evidence="2 6" id="KW-0812">Transmembrane</keyword>
<feature type="compositionally biased region" description="Polar residues" evidence="5">
    <location>
        <begin position="338"/>
        <end position="393"/>
    </location>
</feature>
<evidence type="ECO:0008006" key="9">
    <source>
        <dbReference type="Google" id="ProtNLM"/>
    </source>
</evidence>
<feature type="transmembrane region" description="Helical" evidence="6">
    <location>
        <begin position="125"/>
        <end position="149"/>
    </location>
</feature>
<sequence>MDRENEWNAEVTKIYHTNYVRNSRAITVAWFIFAACYTILNIVAFLQPYWFGDTQESPGVGYFGLFEWCERREGSDYTCQGSFTDFNTIKNAYFQVGSFLIGGAALLFIISIILMALFLFLKARIVLRICGSLQLIAAIFMAVGCLVYPSGFDDDDVRRICGSDAKRYSMDKCQIRWAYILAIVLIFDAFILAILAFVIAARQARMFPEFKKLKEDNSHINHGFSGTLTRNSALPKPNSLSLRQRHSYTNLNQSKLANQPNISVKAQSSGAMIPADVPAVHSSSPSSNRSSNASSRSQRSNRSWSSKDRQTVSGTSSQRLSESHSESSLQGLDDSKYQIPNKNESYENENTTTRNAVSGGNEETASSKSNPGSEVANDSNGEGENQTEMDIHL</sequence>
<keyword evidence="3 6" id="KW-1133">Transmembrane helix</keyword>
<dbReference type="PANTHER" id="PTHR12489:SF1">
    <property type="entry name" value="LP10272P"/>
    <property type="match status" value="1"/>
</dbReference>
<comment type="caution">
    <text evidence="7">The sequence shown here is derived from an EMBL/GenBank/DDBJ whole genome shotgun (WGS) entry which is preliminary data.</text>
</comment>
<evidence type="ECO:0000313" key="8">
    <source>
        <dbReference type="Proteomes" id="UP000828390"/>
    </source>
</evidence>